<feature type="transmembrane region" description="Helical" evidence="1">
    <location>
        <begin position="7"/>
        <end position="23"/>
    </location>
</feature>
<keyword evidence="3" id="KW-1185">Reference proteome</keyword>
<feature type="transmembrane region" description="Helical" evidence="1">
    <location>
        <begin position="80"/>
        <end position="105"/>
    </location>
</feature>
<dbReference type="Proteomes" id="UP000199158">
    <property type="component" value="Unassembled WGS sequence"/>
</dbReference>
<sequence>MKKFKLIIYSVMTLFVLGYIFFEAPTLNPLYAEGALFYCAVITAYILVWSLLRFGTFTFENITNSKRAFNYVPSQKFPRWVKILLAAPWVFFVVMVIASSVIINWSAFRDQLGQAEITDFSKDVQPVDVNQIPIVDKELAYNLADKKLGERQSLGSQVVLGEPTIQRVDGKLIWAVPLHHSGIFKWLTNLQGTPGYITVSATNVKDVDYVDGKYVKYQVNSYLLNDVKRKVRLAKALFEGITDFSFELDDNGQPFWVVSTYKNKRGFSLPEATGVITLNASTGETVRYNLDNIPDWVDRVQPEDFIINQIDNQGKYVHGIFNFSDKDKFKSSPGHMIVYNNNRCYLFTGLTSVGQDSSTIGYVMVDMKNKSTRRYVMNGATETAAMGSAEGKVQHLGYKATFPLILNIGSEPTYFTTLKDKEGLIKQYAMVSVTDYSIVGTGETIPLAIKDYQQGMKNVGISPNIDDTLEKNSVTGTILRIASEFDGQSTVYKVILQEYKDRIYLIDAALSDELALTTSGDRVTIDSYSDKGAGIQAASGFDNQAFSQK</sequence>
<dbReference type="STRING" id="474960.SAMN05216180_0731"/>
<proteinExistence type="predicted"/>
<accession>A0A1H7ZLL6</accession>
<evidence type="ECO:0000313" key="2">
    <source>
        <dbReference type="EMBL" id="SEM58824.1"/>
    </source>
</evidence>
<organism evidence="2 3">
    <name type="scientific">Hydrogenoanaerobacterium saccharovorans</name>
    <dbReference type="NCBI Taxonomy" id="474960"/>
    <lineage>
        <taxon>Bacteria</taxon>
        <taxon>Bacillati</taxon>
        <taxon>Bacillota</taxon>
        <taxon>Clostridia</taxon>
        <taxon>Eubacteriales</taxon>
        <taxon>Oscillospiraceae</taxon>
        <taxon>Hydrogenoanaerobacterium</taxon>
    </lineage>
</organism>
<keyword evidence="1" id="KW-1133">Transmembrane helix</keyword>
<gene>
    <name evidence="2" type="ORF">SAMN05216180_0731</name>
</gene>
<protein>
    <recommendedName>
        <fullName evidence="4">Cell shape-determining protein</fullName>
    </recommendedName>
</protein>
<evidence type="ECO:0000313" key="3">
    <source>
        <dbReference type="Proteomes" id="UP000199158"/>
    </source>
</evidence>
<keyword evidence="1" id="KW-0812">Transmembrane</keyword>
<evidence type="ECO:0008006" key="4">
    <source>
        <dbReference type="Google" id="ProtNLM"/>
    </source>
</evidence>
<dbReference type="RefSeq" id="WP_242943070.1">
    <property type="nucleotide sequence ID" value="NZ_FOCG01000001.1"/>
</dbReference>
<evidence type="ECO:0000256" key="1">
    <source>
        <dbReference type="SAM" id="Phobius"/>
    </source>
</evidence>
<keyword evidence="1" id="KW-0472">Membrane</keyword>
<reference evidence="2 3" key="1">
    <citation type="submission" date="2016-10" db="EMBL/GenBank/DDBJ databases">
        <authorList>
            <person name="de Groot N.N."/>
        </authorList>
    </citation>
    <scope>NUCLEOTIDE SEQUENCE [LARGE SCALE GENOMIC DNA]</scope>
    <source>
        <strain evidence="2 3">CGMCC 1.5070</strain>
    </source>
</reference>
<dbReference type="EMBL" id="FOCG01000001">
    <property type="protein sequence ID" value="SEM58824.1"/>
    <property type="molecule type" value="Genomic_DNA"/>
</dbReference>
<name>A0A1H7ZLL6_9FIRM</name>
<feature type="transmembrane region" description="Helical" evidence="1">
    <location>
        <begin position="35"/>
        <end position="59"/>
    </location>
</feature>
<dbReference type="AlphaFoldDB" id="A0A1H7ZLL6"/>